<dbReference type="RefSeq" id="WP_205133156.1">
    <property type="nucleotide sequence ID" value="NZ_JACSNT010000004.1"/>
</dbReference>
<evidence type="ECO:0000256" key="6">
    <source>
        <dbReference type="PROSITE-ProRule" id="PRU00169"/>
    </source>
</evidence>
<dbReference type="SUPFAM" id="SSF52172">
    <property type="entry name" value="CheY-like"/>
    <property type="match status" value="1"/>
</dbReference>
<evidence type="ECO:0000256" key="4">
    <source>
        <dbReference type="ARBA" id="ARBA00023163"/>
    </source>
</evidence>
<keyword evidence="10" id="KW-1185">Reference proteome</keyword>
<dbReference type="Gene3D" id="3.40.50.2300">
    <property type="match status" value="1"/>
</dbReference>
<dbReference type="CDD" id="cd17536">
    <property type="entry name" value="REC_YesN-like"/>
    <property type="match status" value="1"/>
</dbReference>
<protein>
    <recommendedName>
        <fullName evidence="1">Stage 0 sporulation protein A homolog</fullName>
    </recommendedName>
</protein>
<comment type="function">
    <text evidence="5">May play the central regulatory role in sporulation. It may be an element of the effector pathway responsible for the activation of sporulation genes in response to nutritional stress. Spo0A may act in concert with spo0H (a sigma factor) to control the expression of some genes that are critical to the sporulation process.</text>
</comment>
<feature type="domain" description="Response regulatory" evidence="8">
    <location>
        <begin position="3"/>
        <end position="116"/>
    </location>
</feature>
<evidence type="ECO:0000256" key="5">
    <source>
        <dbReference type="ARBA" id="ARBA00024867"/>
    </source>
</evidence>
<dbReference type="Pfam" id="PF00072">
    <property type="entry name" value="Response_reg"/>
    <property type="match status" value="1"/>
</dbReference>
<evidence type="ECO:0000256" key="1">
    <source>
        <dbReference type="ARBA" id="ARBA00018672"/>
    </source>
</evidence>
<dbReference type="SMART" id="SM00448">
    <property type="entry name" value="REC"/>
    <property type="match status" value="1"/>
</dbReference>
<feature type="domain" description="HTH araC/xylS-type" evidence="7">
    <location>
        <begin position="127"/>
        <end position="224"/>
    </location>
</feature>
<evidence type="ECO:0000256" key="2">
    <source>
        <dbReference type="ARBA" id="ARBA00023015"/>
    </source>
</evidence>
<dbReference type="PROSITE" id="PS00041">
    <property type="entry name" value="HTH_ARAC_FAMILY_1"/>
    <property type="match status" value="1"/>
</dbReference>
<gene>
    <name evidence="9" type="ORF">H9X83_02160</name>
</gene>
<dbReference type="InterPro" id="IPR001789">
    <property type="entry name" value="Sig_transdc_resp-reg_receiver"/>
</dbReference>
<accession>A0ABS2G873</accession>
<dbReference type="Gene3D" id="1.10.10.60">
    <property type="entry name" value="Homeodomain-like"/>
    <property type="match status" value="2"/>
</dbReference>
<dbReference type="InterPro" id="IPR009057">
    <property type="entry name" value="Homeodomain-like_sf"/>
</dbReference>
<organism evidence="9 10">
    <name type="scientific">Anaerotignum lactatifermentans</name>
    <dbReference type="NCBI Taxonomy" id="160404"/>
    <lineage>
        <taxon>Bacteria</taxon>
        <taxon>Bacillati</taxon>
        <taxon>Bacillota</taxon>
        <taxon>Clostridia</taxon>
        <taxon>Lachnospirales</taxon>
        <taxon>Anaerotignaceae</taxon>
        <taxon>Anaerotignum</taxon>
    </lineage>
</organism>
<dbReference type="InterPro" id="IPR018062">
    <property type="entry name" value="HTH_AraC-typ_CS"/>
</dbReference>
<keyword evidence="3" id="KW-0238">DNA-binding</keyword>
<dbReference type="PANTHER" id="PTHR43280:SF28">
    <property type="entry name" value="HTH-TYPE TRANSCRIPTIONAL ACTIVATOR RHAS"/>
    <property type="match status" value="1"/>
</dbReference>
<dbReference type="EMBL" id="JACSNV010000002">
    <property type="protein sequence ID" value="MBM6876963.1"/>
    <property type="molecule type" value="Genomic_DNA"/>
</dbReference>
<dbReference type="Pfam" id="PF12833">
    <property type="entry name" value="HTH_18"/>
    <property type="match status" value="1"/>
</dbReference>
<keyword evidence="6" id="KW-0597">Phosphoprotein</keyword>
<dbReference type="SMART" id="SM00342">
    <property type="entry name" value="HTH_ARAC"/>
    <property type="match status" value="1"/>
</dbReference>
<feature type="modified residue" description="4-aspartylphosphate" evidence="6">
    <location>
        <position position="55"/>
    </location>
</feature>
<evidence type="ECO:0000259" key="7">
    <source>
        <dbReference type="PROSITE" id="PS01124"/>
    </source>
</evidence>
<dbReference type="PANTHER" id="PTHR43280">
    <property type="entry name" value="ARAC-FAMILY TRANSCRIPTIONAL REGULATOR"/>
    <property type="match status" value="1"/>
</dbReference>
<name>A0ABS2G873_9FIRM</name>
<dbReference type="PROSITE" id="PS01124">
    <property type="entry name" value="HTH_ARAC_FAMILY_2"/>
    <property type="match status" value="1"/>
</dbReference>
<evidence type="ECO:0000259" key="8">
    <source>
        <dbReference type="PROSITE" id="PS50110"/>
    </source>
</evidence>
<evidence type="ECO:0000313" key="9">
    <source>
        <dbReference type="EMBL" id="MBM6876963.1"/>
    </source>
</evidence>
<sequence>MTRTIIVDDEPAVAKMIQYFIDKENLPLDVVGIAYNGQQAIELIDKTAPKIVFLDIQMPVKNGFEVMKERPNQQYIIITAYESFRYAQQALRLGAKDIILKPVEYRQLETAVVNLLGWHITNNDTVNDILEYVHGNYAEKIELNKLAEHFFIAPSHLARLFKKHTGSSLITYINKVRIQKACALLDAGVSVKEAAEQTGYESLNNFYKYFKLYEGMTPAAYCKAQKPVFPEKEAQKEKEEPPTI</sequence>
<evidence type="ECO:0000256" key="3">
    <source>
        <dbReference type="ARBA" id="ARBA00023125"/>
    </source>
</evidence>
<comment type="caution">
    <text evidence="9">The sequence shown here is derived from an EMBL/GenBank/DDBJ whole genome shotgun (WGS) entry which is preliminary data.</text>
</comment>
<dbReference type="InterPro" id="IPR011006">
    <property type="entry name" value="CheY-like_superfamily"/>
</dbReference>
<proteinExistence type="predicted"/>
<dbReference type="PROSITE" id="PS50110">
    <property type="entry name" value="RESPONSE_REGULATORY"/>
    <property type="match status" value="1"/>
</dbReference>
<keyword evidence="4" id="KW-0804">Transcription</keyword>
<dbReference type="SUPFAM" id="SSF46689">
    <property type="entry name" value="Homeodomain-like"/>
    <property type="match status" value="1"/>
</dbReference>
<keyword evidence="2" id="KW-0805">Transcription regulation</keyword>
<dbReference type="Proteomes" id="UP000729290">
    <property type="component" value="Unassembled WGS sequence"/>
</dbReference>
<evidence type="ECO:0000313" key="10">
    <source>
        <dbReference type="Proteomes" id="UP000729290"/>
    </source>
</evidence>
<reference evidence="9 10" key="1">
    <citation type="journal article" date="2021" name="Sci. Rep.">
        <title>The distribution of antibiotic resistance genes in chicken gut microbiota commensals.</title>
        <authorList>
            <person name="Juricova H."/>
            <person name="Matiasovicova J."/>
            <person name="Kubasova T."/>
            <person name="Cejkova D."/>
            <person name="Rychlik I."/>
        </authorList>
    </citation>
    <scope>NUCLEOTIDE SEQUENCE [LARGE SCALE GENOMIC DNA]</scope>
    <source>
        <strain evidence="9 10">An431b</strain>
    </source>
</reference>
<dbReference type="InterPro" id="IPR018060">
    <property type="entry name" value="HTH_AraC"/>
</dbReference>